<name>A0AA96WTK3_9CYAN</name>
<reference evidence="1" key="1">
    <citation type="submission" date="2020-05" db="EMBL/GenBank/DDBJ databases">
        <authorList>
            <person name="Zhu T."/>
            <person name="Keshari N."/>
            <person name="Lu X."/>
        </authorList>
    </citation>
    <scope>NUCLEOTIDE SEQUENCE</scope>
    <source>
        <strain evidence="1">NK1-12</strain>
    </source>
</reference>
<protein>
    <submittedName>
        <fullName evidence="1">Uncharacterized protein</fullName>
    </submittedName>
</protein>
<accession>A0AA96WTK3</accession>
<organism evidence="1">
    <name type="scientific">Leptolyngbya sp. NK1-12</name>
    <dbReference type="NCBI Taxonomy" id="2547451"/>
    <lineage>
        <taxon>Bacteria</taxon>
        <taxon>Bacillati</taxon>
        <taxon>Cyanobacteriota</taxon>
        <taxon>Cyanophyceae</taxon>
        <taxon>Leptolyngbyales</taxon>
        <taxon>Leptolyngbyaceae</taxon>
        <taxon>Leptolyngbya group</taxon>
        <taxon>Leptolyngbya</taxon>
    </lineage>
</organism>
<sequence length="206" mass="24177">MHPTLEVRWFFRGRLPEEFYRWFPEAGADKPETRTDWYLYSPDRGLGIKLREGGLEIKQRLANQGKSKLAKRVRGRVEQWLKWHFPIEQTADGAMAELGESWMPVAKKRWCQHYAFTPDGAIQRVDSEDSEELMQQGCTLELSELQVWNQDWHSLCFEAFGPPEMLDQILTNTVQQVHHEIGLPVLKARDSFGYPAWLHWVRQKAP</sequence>
<dbReference type="AlphaFoldDB" id="A0AA96WTK3"/>
<evidence type="ECO:0000313" key="1">
    <source>
        <dbReference type="EMBL" id="WNZ22752.1"/>
    </source>
</evidence>
<proteinExistence type="predicted"/>
<gene>
    <name evidence="1" type="ORF">HJG54_07720</name>
</gene>
<dbReference type="RefSeq" id="WP_316434286.1">
    <property type="nucleotide sequence ID" value="NZ_CP053586.1"/>
</dbReference>
<dbReference type="EMBL" id="CP053586">
    <property type="protein sequence ID" value="WNZ22752.1"/>
    <property type="molecule type" value="Genomic_DNA"/>
</dbReference>